<accession>A0A2D0IQ06</accession>
<gene>
    <name evidence="2" type="ORF">Xbud_03438</name>
</gene>
<dbReference type="RefSeq" id="WP_099137224.1">
    <property type="nucleotide sequence ID" value="NZ_CAWNNJ010000098.1"/>
</dbReference>
<dbReference type="Proteomes" id="UP000225833">
    <property type="component" value="Unassembled WGS sequence"/>
</dbReference>
<evidence type="ECO:0000259" key="1">
    <source>
        <dbReference type="PROSITE" id="PS51186"/>
    </source>
</evidence>
<comment type="caution">
    <text evidence="2">The sequence shown here is derived from an EMBL/GenBank/DDBJ whole genome shotgun (WGS) entry which is preliminary data.</text>
</comment>
<feature type="domain" description="N-acetyltransferase" evidence="1">
    <location>
        <begin position="101"/>
        <end position="248"/>
    </location>
</feature>
<organism evidence="2 3">
    <name type="scientific">Xenorhabdus budapestensis</name>
    <dbReference type="NCBI Taxonomy" id="290110"/>
    <lineage>
        <taxon>Bacteria</taxon>
        <taxon>Pseudomonadati</taxon>
        <taxon>Pseudomonadota</taxon>
        <taxon>Gammaproteobacteria</taxon>
        <taxon>Enterobacterales</taxon>
        <taxon>Morganellaceae</taxon>
        <taxon>Xenorhabdus</taxon>
    </lineage>
</organism>
<dbReference type="Pfam" id="PF00583">
    <property type="entry name" value="Acetyltransf_1"/>
    <property type="match status" value="1"/>
</dbReference>
<dbReference type="Gene3D" id="3.40.630.30">
    <property type="match status" value="1"/>
</dbReference>
<dbReference type="InterPro" id="IPR000182">
    <property type="entry name" value="GNAT_dom"/>
</dbReference>
<sequence length="248" mass="28374">MSDNFFVDDIEKEAMILSLIAGWTKSRGGIDASVLRGQGAAHCLFTHEIGKIPRKRESFYWNCENIADNALKFHGNQPHVLSIFGVSNETHRHLLSKGYKVMARETYMYRYLDAGEPVWNDTVIQIRTREQADWYNNQKGTLFIKPIHLNNPDIYDFYTEHEGIMTSHARAIRSGNYLVIDDVHTKPEYRRRGLATILLSTITSVALLEKLKALILISSEEGVSLYLRENYQLGSSLTVYQITAEKDS</sequence>
<dbReference type="AlphaFoldDB" id="A0A2D0IQ06"/>
<dbReference type="PROSITE" id="PS51186">
    <property type="entry name" value="GNAT"/>
    <property type="match status" value="1"/>
</dbReference>
<dbReference type="CDD" id="cd04301">
    <property type="entry name" value="NAT_SF"/>
    <property type="match status" value="1"/>
</dbReference>
<name>A0A2D0IQ06_XENBU</name>
<dbReference type="EMBL" id="NIBS01000030">
    <property type="protein sequence ID" value="PHM23949.1"/>
    <property type="molecule type" value="Genomic_DNA"/>
</dbReference>
<evidence type="ECO:0000313" key="2">
    <source>
        <dbReference type="EMBL" id="PHM23949.1"/>
    </source>
</evidence>
<proteinExistence type="predicted"/>
<reference evidence="2 3" key="1">
    <citation type="journal article" date="2017" name="Nat. Microbiol.">
        <title>Natural product diversity associated with the nematode symbionts Photorhabdus and Xenorhabdus.</title>
        <authorList>
            <person name="Tobias N.J."/>
            <person name="Wolff H."/>
            <person name="Djahanschiri B."/>
            <person name="Grundmann F."/>
            <person name="Kronenwerth M."/>
            <person name="Shi Y.M."/>
            <person name="Simonyi S."/>
            <person name="Grun P."/>
            <person name="Shapiro-Ilan D."/>
            <person name="Pidot S.J."/>
            <person name="Stinear T.P."/>
            <person name="Ebersberger I."/>
            <person name="Bode H.B."/>
        </authorList>
    </citation>
    <scope>NUCLEOTIDE SEQUENCE [LARGE SCALE GENOMIC DNA]</scope>
    <source>
        <strain evidence="2 3">DSM 16342</strain>
    </source>
</reference>
<evidence type="ECO:0000313" key="3">
    <source>
        <dbReference type="Proteomes" id="UP000225833"/>
    </source>
</evidence>
<dbReference type="SUPFAM" id="SSF55729">
    <property type="entry name" value="Acyl-CoA N-acyltransferases (Nat)"/>
    <property type="match status" value="1"/>
</dbReference>
<dbReference type="InterPro" id="IPR016181">
    <property type="entry name" value="Acyl_CoA_acyltransferase"/>
</dbReference>
<dbReference type="OrthoDB" id="5355033at2"/>
<dbReference type="GO" id="GO:0016747">
    <property type="term" value="F:acyltransferase activity, transferring groups other than amino-acyl groups"/>
    <property type="evidence" value="ECO:0007669"/>
    <property type="project" value="InterPro"/>
</dbReference>
<protein>
    <recommendedName>
        <fullName evidence="1">N-acetyltransferase domain-containing protein</fullName>
    </recommendedName>
</protein>